<keyword evidence="3" id="KW-1185">Reference proteome</keyword>
<feature type="compositionally biased region" description="Basic and acidic residues" evidence="1">
    <location>
        <begin position="1067"/>
        <end position="1077"/>
    </location>
</feature>
<feature type="region of interest" description="Disordered" evidence="1">
    <location>
        <begin position="140"/>
        <end position="163"/>
    </location>
</feature>
<feature type="region of interest" description="Disordered" evidence="1">
    <location>
        <begin position="1"/>
        <end position="36"/>
    </location>
</feature>
<feature type="compositionally biased region" description="Polar residues" evidence="1">
    <location>
        <begin position="781"/>
        <end position="797"/>
    </location>
</feature>
<evidence type="ECO:0000313" key="2">
    <source>
        <dbReference type="EMBL" id="KAK4494169.1"/>
    </source>
</evidence>
<feature type="region of interest" description="Disordered" evidence="1">
    <location>
        <begin position="1001"/>
        <end position="1118"/>
    </location>
</feature>
<feature type="region of interest" description="Disordered" evidence="1">
    <location>
        <begin position="372"/>
        <end position="396"/>
    </location>
</feature>
<feature type="region of interest" description="Disordered" evidence="1">
    <location>
        <begin position="542"/>
        <end position="663"/>
    </location>
</feature>
<name>A0ABR0DYC5_ZASCE</name>
<evidence type="ECO:0000313" key="3">
    <source>
        <dbReference type="Proteomes" id="UP001305779"/>
    </source>
</evidence>
<feature type="compositionally biased region" description="Polar residues" evidence="1">
    <location>
        <begin position="590"/>
        <end position="600"/>
    </location>
</feature>
<dbReference type="Proteomes" id="UP001305779">
    <property type="component" value="Unassembled WGS sequence"/>
</dbReference>
<evidence type="ECO:0000256" key="1">
    <source>
        <dbReference type="SAM" id="MobiDB-lite"/>
    </source>
</evidence>
<accession>A0ABR0DYC5</accession>
<gene>
    <name evidence="2" type="ORF">PRZ48_014467</name>
</gene>
<dbReference type="EMBL" id="JAXOVC010000014">
    <property type="protein sequence ID" value="KAK4494169.1"/>
    <property type="molecule type" value="Genomic_DNA"/>
</dbReference>
<feature type="compositionally biased region" description="Polar residues" evidence="1">
    <location>
        <begin position="98"/>
        <end position="110"/>
    </location>
</feature>
<feature type="region of interest" description="Disordered" evidence="1">
    <location>
        <begin position="288"/>
        <end position="308"/>
    </location>
</feature>
<feature type="compositionally biased region" description="Polar residues" evidence="1">
    <location>
        <begin position="1031"/>
        <end position="1041"/>
    </location>
</feature>
<feature type="compositionally biased region" description="Basic and acidic residues" evidence="1">
    <location>
        <begin position="1104"/>
        <end position="1118"/>
    </location>
</feature>
<feature type="compositionally biased region" description="Basic and acidic residues" evidence="1">
    <location>
        <begin position="608"/>
        <end position="625"/>
    </location>
</feature>
<feature type="region of interest" description="Disordered" evidence="1">
    <location>
        <begin position="91"/>
        <end position="110"/>
    </location>
</feature>
<feature type="compositionally biased region" description="Basic and acidic residues" evidence="1">
    <location>
        <begin position="1044"/>
        <end position="1057"/>
    </location>
</feature>
<feature type="compositionally biased region" description="Polar residues" evidence="1">
    <location>
        <begin position="288"/>
        <end position="304"/>
    </location>
</feature>
<organism evidence="2 3">
    <name type="scientific">Zasmidium cellare</name>
    <name type="common">Wine cellar mold</name>
    <name type="synonym">Racodium cellare</name>
    <dbReference type="NCBI Taxonomy" id="395010"/>
    <lineage>
        <taxon>Eukaryota</taxon>
        <taxon>Fungi</taxon>
        <taxon>Dikarya</taxon>
        <taxon>Ascomycota</taxon>
        <taxon>Pezizomycotina</taxon>
        <taxon>Dothideomycetes</taxon>
        <taxon>Dothideomycetidae</taxon>
        <taxon>Mycosphaerellales</taxon>
        <taxon>Mycosphaerellaceae</taxon>
        <taxon>Zasmidium</taxon>
    </lineage>
</organism>
<feature type="compositionally biased region" description="Polar residues" evidence="1">
    <location>
        <begin position="573"/>
        <end position="582"/>
    </location>
</feature>
<sequence>MTPPKVTRKVYSAEELHRLRGTQSQPKLREAIEEKDGEDADIVKEVNLRWIEQLVATPEHEQFSDDHGLYPLTRQPSPTEHVLRGSRSFAARSFRSRPSTNSLRVPSNRSNNENLSVTAFEDPRASLSVNPPPVARVLGEIPPNGQLLRQGPFKTGRSPTPSLKKKKAEAIVKAHGSPTHVRVTAGGRIVPSDQSPLCHPRFGYSAVKTNGGLVKFAPNYPAKPQWTHATENGFVAQDQQGNLCQIVNGTILPLTEVDGALRLHMPAPNLNVTQRGSSLGPIAAPFAQSGSQQQNAPSNVTTVTAPEPPAESQITALELEYTKLEHELKDVDKTEVIHGRTMGRVAKDALIAKRRELVMNMDKIRKAIKGLKSQPPANAPTSPRAMLSRQSMSPPRTRLPPFLQKQQPDNNTVQAPFGGFGNGPPAVFGGQFGNQPTPSPEETYASHPWAMPPPGMFVPPAPFDGGMAAPFAVFPQSAQLGVIGDHLPPRVEEGIPQNDGTRSMADVRIGSPHLSHAVPIKAPDGKPATNLKSILNPMSPAYKPGVPSMSVRDRVPTPLSPLRQLQPQPQSQKASIATNETISPAKKSTHLQSSSVSSFETADFFPRNTREFSLRPDPSDGKENTDPELPGAGPNVSPATPHSQHQSNYRAPAPPPGTPVYQNNVAIKDSTLQSNLQGPRIEVPNRSTHNVSPKSKREWLFIQEHPDAMAQHASSSPEKTVAGHDEGCVSAGPLGTADASNISREWSEGFEAAMQRRPIGNRGGDSLQGYVAGLLKLSTMESSSAPRDTAGPSTGSPLSRRPSPAMPGQAQMIEKLAPSPRPPFETASQSMDTLKQAVFAPQNENAILTPAVDGPHVNEGSYNLGAWAKKMEAFPFPERTSSVVHVPSQVNTGAQAHSSGARATTDSAHTVEVASNASIASGKAPIAANRISSMTSIDSNMWPKSRIMTPSEWKTGTIGMAAGVATGYFANAQFDGTNDVQRFLRMPGQYTDAVSYTGANQSQRVTSITSNNPGRFREGSLDGLSNPPASPSQALSPNLTPRDSPAKESPSKRKEGTPVKNPSPAKAKFEHMAEKVGIKVASTGKSSNISAAEPISPTGKTGRRWRDVWKRGGRDTEE</sequence>
<feature type="region of interest" description="Disordered" evidence="1">
    <location>
        <begin position="781"/>
        <end position="809"/>
    </location>
</feature>
<feature type="compositionally biased region" description="Low complexity" evidence="1">
    <location>
        <begin position="556"/>
        <end position="572"/>
    </location>
</feature>
<reference evidence="2 3" key="1">
    <citation type="journal article" date="2023" name="G3 (Bethesda)">
        <title>A chromosome-level genome assembly of Zasmidium syzygii isolated from banana leaves.</title>
        <authorList>
            <person name="van Westerhoven A.C."/>
            <person name="Mehrabi R."/>
            <person name="Talebi R."/>
            <person name="Steentjes M.B.F."/>
            <person name="Corcolon B."/>
            <person name="Chong P.A."/>
            <person name="Kema G.H.J."/>
            <person name="Seidl M.F."/>
        </authorList>
    </citation>
    <scope>NUCLEOTIDE SEQUENCE [LARGE SCALE GENOMIC DNA]</scope>
    <source>
        <strain evidence="2 3">P124</strain>
    </source>
</reference>
<comment type="caution">
    <text evidence="2">The sequence shown here is derived from an EMBL/GenBank/DDBJ whole genome shotgun (WGS) entry which is preliminary data.</text>
</comment>
<feature type="compositionally biased region" description="Polar residues" evidence="1">
    <location>
        <begin position="637"/>
        <end position="649"/>
    </location>
</feature>
<protein>
    <submittedName>
        <fullName evidence="2">Uncharacterized protein</fullName>
    </submittedName>
</protein>
<proteinExistence type="predicted"/>
<feature type="compositionally biased region" description="Polar residues" evidence="1">
    <location>
        <begin position="1001"/>
        <end position="1013"/>
    </location>
</feature>